<dbReference type="RefSeq" id="WP_220104089.1">
    <property type="nucleotide sequence ID" value="NZ_JAHZSS010000010.1"/>
</dbReference>
<evidence type="ECO:0000313" key="2">
    <source>
        <dbReference type="Proteomes" id="UP001166251"/>
    </source>
</evidence>
<dbReference type="EMBL" id="JAHZSS010000010">
    <property type="protein sequence ID" value="MBW8191406.1"/>
    <property type="molecule type" value="Genomic_DNA"/>
</dbReference>
<keyword evidence="2" id="KW-1185">Reference proteome</keyword>
<dbReference type="Proteomes" id="UP001166251">
    <property type="component" value="Unassembled WGS sequence"/>
</dbReference>
<proteinExistence type="predicted"/>
<evidence type="ECO:0000313" key="1">
    <source>
        <dbReference type="EMBL" id="MBW8191406.1"/>
    </source>
</evidence>
<dbReference type="Gene3D" id="3.40.91.30">
    <property type="match status" value="1"/>
</dbReference>
<gene>
    <name evidence="1" type="ORF">K0504_10180</name>
</gene>
<evidence type="ECO:0008006" key="3">
    <source>
        <dbReference type="Google" id="ProtNLM"/>
    </source>
</evidence>
<organism evidence="1 2">
    <name type="scientific">Neiella holothuriorum</name>
    <dbReference type="NCBI Taxonomy" id="2870530"/>
    <lineage>
        <taxon>Bacteria</taxon>
        <taxon>Pseudomonadati</taxon>
        <taxon>Pseudomonadota</taxon>
        <taxon>Gammaproteobacteria</taxon>
        <taxon>Alteromonadales</taxon>
        <taxon>Echinimonadaceae</taxon>
        <taxon>Neiella</taxon>
    </lineage>
</organism>
<accession>A0ABS7EGC9</accession>
<sequence>MASSIQQRLSLFSDRSSSARHFDFTSKNPRRCVFKHGRSQAEKHFARNLERHGVAFQYEPVTLARRIFSSVGGFKALMGYKDLYTPDFYLPELDLYIEIKSQDKPITPPLLAKYRRFGSAMAHKEVKYAVVNMSYANRKPQLLYSNFGYPGHASHDLLDAILAMCIKCTV</sequence>
<reference evidence="1" key="1">
    <citation type="submission" date="2021-07" db="EMBL/GenBank/DDBJ databases">
        <title>Neiella marina sp. nov., isolated from the intestinal content of sea cucumber Apostichopus japonicus.</title>
        <authorList>
            <person name="Bai X."/>
        </authorList>
    </citation>
    <scope>NUCLEOTIDE SEQUENCE</scope>
    <source>
        <strain evidence="1">126</strain>
    </source>
</reference>
<protein>
    <recommendedName>
        <fullName evidence="3">Endonuclease</fullName>
    </recommendedName>
</protein>
<comment type="caution">
    <text evidence="1">The sequence shown here is derived from an EMBL/GenBank/DDBJ whole genome shotgun (WGS) entry which is preliminary data.</text>
</comment>
<name>A0ABS7EGC9_9GAMM</name>